<accession>A0A066Z815</accession>
<evidence type="ECO:0000313" key="2">
    <source>
        <dbReference type="Proteomes" id="UP000027178"/>
    </source>
</evidence>
<dbReference type="AlphaFoldDB" id="A0A066Z815"/>
<dbReference type="eggNOG" id="ENOG5031Y1V">
    <property type="taxonomic scope" value="Bacteria"/>
</dbReference>
<sequence length="258" mass="26975">MALCGVAAVGAVALVLVPATVPETSRGDTALVSVVVNGGRTVELGPTETRTFPVEVTATDRSGIRAVDPIGLWGPNYATLKVGPMTCVPLDATGTVSRCTGEATAAATSRVLFDDQAGTWFVDLRIRAGDGDRYVSKSAGGFSLKRTAGFDEVSAPARAASGDAVQVQARLRRAMWDEHDWVPQPGTLVYLQFRPAGSDTWTTLSAAGTDGEGRVSMQMPARLSGAYQWFAPGDKWTGAAVSAEIPVEVDAEPVHPGQ</sequence>
<name>A0A066Z815_9ACTN</name>
<dbReference type="Proteomes" id="UP000027178">
    <property type="component" value="Unassembled WGS sequence"/>
</dbReference>
<keyword evidence="2" id="KW-1185">Reference proteome</keyword>
<evidence type="ECO:0000313" key="1">
    <source>
        <dbReference type="EMBL" id="KDN86300.1"/>
    </source>
</evidence>
<dbReference type="EMBL" id="JNBY01000073">
    <property type="protein sequence ID" value="KDN86300.1"/>
    <property type="molecule type" value="Genomic_DNA"/>
</dbReference>
<dbReference type="OrthoDB" id="3296851at2"/>
<dbReference type="RefSeq" id="WP_157031978.1">
    <property type="nucleotide sequence ID" value="NZ_KK853997.1"/>
</dbReference>
<gene>
    <name evidence="1" type="ORF">KCH_21170</name>
</gene>
<comment type="caution">
    <text evidence="1">The sequence shown here is derived from an EMBL/GenBank/DDBJ whole genome shotgun (WGS) entry which is preliminary data.</text>
</comment>
<dbReference type="HOGENOM" id="CLU_1052842_0_0_11"/>
<reference evidence="1 2" key="1">
    <citation type="submission" date="2014-05" db="EMBL/GenBank/DDBJ databases">
        <title>Draft Genome Sequence of Kitasatospora cheerisanensis KCTC 2395.</title>
        <authorList>
            <person name="Nam D.H."/>
        </authorList>
    </citation>
    <scope>NUCLEOTIDE SEQUENCE [LARGE SCALE GENOMIC DNA]</scope>
    <source>
        <strain evidence="1 2">KCTC 2395</strain>
    </source>
</reference>
<proteinExistence type="predicted"/>
<protein>
    <submittedName>
        <fullName evidence="1">Uncharacterized protein</fullName>
    </submittedName>
</protein>
<dbReference type="PATRIC" id="fig|1348663.4.peg.2046"/>
<organism evidence="1 2">
    <name type="scientific">Kitasatospora cheerisanensis KCTC 2395</name>
    <dbReference type="NCBI Taxonomy" id="1348663"/>
    <lineage>
        <taxon>Bacteria</taxon>
        <taxon>Bacillati</taxon>
        <taxon>Actinomycetota</taxon>
        <taxon>Actinomycetes</taxon>
        <taxon>Kitasatosporales</taxon>
        <taxon>Streptomycetaceae</taxon>
        <taxon>Kitasatospora</taxon>
    </lineage>
</organism>